<gene>
    <name evidence="10" type="ORF">KOW79_020625</name>
</gene>
<keyword evidence="3" id="KW-0732">Signal</keyword>
<dbReference type="Proteomes" id="UP000824219">
    <property type="component" value="Linkage Group LG26"/>
</dbReference>
<keyword evidence="2 8" id="KW-0812">Transmembrane</keyword>
<proteinExistence type="predicted"/>
<evidence type="ECO:0000256" key="4">
    <source>
        <dbReference type="ARBA" id="ARBA00022989"/>
    </source>
</evidence>
<evidence type="ECO:0000256" key="1">
    <source>
        <dbReference type="ARBA" id="ARBA00004479"/>
    </source>
</evidence>
<name>A0A9D3N4D7_9TELE</name>
<dbReference type="GO" id="GO:0009897">
    <property type="term" value="C:external side of plasma membrane"/>
    <property type="evidence" value="ECO:0007669"/>
    <property type="project" value="TreeGrafter"/>
</dbReference>
<dbReference type="GO" id="GO:0004896">
    <property type="term" value="F:cytokine receptor activity"/>
    <property type="evidence" value="ECO:0007669"/>
    <property type="project" value="TreeGrafter"/>
</dbReference>
<dbReference type="OrthoDB" id="9835959at2759"/>
<feature type="domain" description="Fibronectin type-III" evidence="9">
    <location>
        <begin position="213"/>
        <end position="307"/>
    </location>
</feature>
<comment type="caution">
    <text evidence="10">The sequence shown here is derived from an EMBL/GenBank/DDBJ whole genome shotgun (WGS) entry which is preliminary data.</text>
</comment>
<evidence type="ECO:0000256" key="6">
    <source>
        <dbReference type="ARBA" id="ARBA00023170"/>
    </source>
</evidence>
<dbReference type="InterPro" id="IPR013783">
    <property type="entry name" value="Ig-like_fold"/>
</dbReference>
<evidence type="ECO:0000256" key="2">
    <source>
        <dbReference type="ARBA" id="ARBA00022692"/>
    </source>
</evidence>
<evidence type="ECO:0000313" key="11">
    <source>
        <dbReference type="Proteomes" id="UP000824219"/>
    </source>
</evidence>
<dbReference type="CDD" id="cd00063">
    <property type="entry name" value="FN3"/>
    <property type="match status" value="1"/>
</dbReference>
<dbReference type="PANTHER" id="PTHR23037">
    <property type="entry name" value="CYTOKINE RECEPTOR"/>
    <property type="match status" value="1"/>
</dbReference>
<dbReference type="Gene3D" id="2.60.40.10">
    <property type="entry name" value="Immunoglobulins"/>
    <property type="match status" value="2"/>
</dbReference>
<evidence type="ECO:0000313" key="10">
    <source>
        <dbReference type="EMBL" id="KAG7315759.1"/>
    </source>
</evidence>
<sequence>MQSPHPPTPILSSYYFKNPTKNPFFHIRIVAGSSVIALHLCSSYIPVFPVRSPVLSYPNSVSERVALRAQFKMRLCELLVTLSLFLVDVNGDNIDDSCTETNATVEQTMDSVTHINSSIYAIRCVIYDEDKLNCSWSTDSLPENAQYSAFYILDESNEVHHLNCVSDSSKKLVECHRGNNFFEDSCLSVKVNVTINGYWYIILQNYETTEIEVPSPPEITIHLYKSRNLEIQWLQTRSFSSKLNKCFTYGLKINNELVNVTNKLAYNVTNFEPTKSYTIQIRSKQTKSCVTNAQWSEWSTPIVVGPAKPTYELNAGVIASIVFVLPMILLAFLLVCKFQRLFDKLFPSIPNPSRNVQMILEKNYYNQDMPAKQCEEGAEILEVIG</sequence>
<evidence type="ECO:0000256" key="5">
    <source>
        <dbReference type="ARBA" id="ARBA00023136"/>
    </source>
</evidence>
<protein>
    <recommendedName>
        <fullName evidence="9">Fibronectin type-III domain-containing protein</fullName>
    </recommendedName>
</protein>
<dbReference type="PROSITE" id="PS50853">
    <property type="entry name" value="FN3"/>
    <property type="match status" value="1"/>
</dbReference>
<evidence type="ECO:0000256" key="8">
    <source>
        <dbReference type="SAM" id="Phobius"/>
    </source>
</evidence>
<dbReference type="InterPro" id="IPR003961">
    <property type="entry name" value="FN3_dom"/>
</dbReference>
<keyword evidence="11" id="KW-1185">Reference proteome</keyword>
<keyword evidence="6" id="KW-0675">Receptor</keyword>
<keyword evidence="7" id="KW-0325">Glycoprotein</keyword>
<keyword evidence="4 8" id="KW-1133">Transmembrane helix</keyword>
<reference evidence="10 11" key="1">
    <citation type="submission" date="2021-06" db="EMBL/GenBank/DDBJ databases">
        <title>Chromosome-level genome assembly of the red-tail catfish (Hemibagrus wyckioides).</title>
        <authorList>
            <person name="Shao F."/>
        </authorList>
    </citation>
    <scope>NUCLEOTIDE SEQUENCE [LARGE SCALE GENOMIC DNA]</scope>
    <source>
        <strain evidence="10">EC202008001</strain>
        <tissue evidence="10">Blood</tissue>
    </source>
</reference>
<organism evidence="10 11">
    <name type="scientific">Hemibagrus wyckioides</name>
    <dbReference type="NCBI Taxonomy" id="337641"/>
    <lineage>
        <taxon>Eukaryota</taxon>
        <taxon>Metazoa</taxon>
        <taxon>Chordata</taxon>
        <taxon>Craniata</taxon>
        <taxon>Vertebrata</taxon>
        <taxon>Euteleostomi</taxon>
        <taxon>Actinopterygii</taxon>
        <taxon>Neopterygii</taxon>
        <taxon>Teleostei</taxon>
        <taxon>Ostariophysi</taxon>
        <taxon>Siluriformes</taxon>
        <taxon>Bagridae</taxon>
        <taxon>Hemibagrus</taxon>
    </lineage>
</organism>
<feature type="transmembrane region" description="Helical" evidence="8">
    <location>
        <begin position="315"/>
        <end position="336"/>
    </location>
</feature>
<dbReference type="PANTHER" id="PTHR23037:SF46">
    <property type="entry name" value="INTERLEUKIN 5 RECEPTOR SUBUNIT ALPHA"/>
    <property type="match status" value="1"/>
</dbReference>
<dbReference type="InterPro" id="IPR036116">
    <property type="entry name" value="FN3_sf"/>
</dbReference>
<dbReference type="EMBL" id="JAHKSW010000026">
    <property type="protein sequence ID" value="KAG7315759.1"/>
    <property type="molecule type" value="Genomic_DNA"/>
</dbReference>
<evidence type="ECO:0000256" key="7">
    <source>
        <dbReference type="ARBA" id="ARBA00023180"/>
    </source>
</evidence>
<accession>A0A9D3N4D7</accession>
<evidence type="ECO:0000256" key="3">
    <source>
        <dbReference type="ARBA" id="ARBA00022729"/>
    </source>
</evidence>
<keyword evidence="5 8" id="KW-0472">Membrane</keyword>
<comment type="subcellular location">
    <subcellularLocation>
        <location evidence="1">Membrane</location>
        <topology evidence="1">Single-pass type I membrane protein</topology>
    </subcellularLocation>
</comment>
<evidence type="ECO:0000259" key="9">
    <source>
        <dbReference type="PROSITE" id="PS50853"/>
    </source>
</evidence>
<dbReference type="AlphaFoldDB" id="A0A9D3N4D7"/>
<dbReference type="SUPFAM" id="SSF49265">
    <property type="entry name" value="Fibronectin type III"/>
    <property type="match status" value="2"/>
</dbReference>